<keyword evidence="1 7" id="KW-0699">rRNA-binding</keyword>
<dbReference type="GO" id="GO:0006298">
    <property type="term" value="P:mismatch repair"/>
    <property type="evidence" value="ECO:0007669"/>
    <property type="project" value="InterPro"/>
</dbReference>
<dbReference type="InterPro" id="IPR007696">
    <property type="entry name" value="DNA_mismatch_repair_MutS_core"/>
</dbReference>
<dbReference type="AlphaFoldDB" id="Q7M8Q5"/>
<comment type="function">
    <text evidence="7">Endonuclease that is involved in the suppression of homologous recombination and thus may have a key role in the control of bacterial genetic diversity.</text>
</comment>
<dbReference type="Gene3D" id="3.40.50.300">
    <property type="entry name" value="P-loop containing nucleotide triphosphate hydrolases"/>
    <property type="match status" value="1"/>
</dbReference>
<dbReference type="NCBIfam" id="TIGR01069">
    <property type="entry name" value="mutS2"/>
    <property type="match status" value="1"/>
</dbReference>
<sequence>MNDPHYFELAKKLDLESFLELFASFLSRPKPPHMEGDIHRHRQFIEALDKIQFNPPPPIAPLERDIIHLKKFGFLRRDEIFEWVKLWRYMLYLKNLRIEGILFDWFAQIRFPETILEIEHRFDKEGNLKEGIYPELDSVNVSLKRTKQEIKEALLRLLSNASLLPYLIDRQIHLINGEESLLVRGGFNHAIKAQVIGRSAAGFFYVLPESVSRLKEREGALLSQITEMEFLICKELSAMMGKQLPFLGYLDKEFDRFDHYQARVAFARAKNLEFMTPSRDTKIILEGFCHPALNNPKPISVRFEKSILMVTGVNAGGKTMLLKSILSSAFLARYLIPMPILASKSSIGSFKGIAAVLDDPQSAKNDISTFAGRMLSFERFFKERGFLVGVDEIELGTDSDEAASLFKVILEQLIKRDFKIIITTHHKRLAALMAANEEVELMAALYDEKRQMPTFSFLQGTIGKSYAFETAERYGIPPFVIKEAKEVYGQDKEKLGELIEKSAQLEIELGQKNRALELELERVRQKREELNDTLEKQKEAHRHHLQRLDQRYQEAIDAAKEAAKESQAESIHKGMNNANKLLQAIKEEERSRSISNPSLKHEFKAGERVRYRQSQGTILSLGEREVMIELDEGFKLRVKKGELRPLGQLPRPKPKAPKISVEGARSAQVSLDLHGLRGDEAVEKLDSFLSDALLAGFDEILVYHGIGTGKLAYAIKEFLKTHPKVRSFEDAPAQMGGFGAKIIKL</sequence>
<keyword evidence="4 7" id="KW-0067">ATP-binding</keyword>
<dbReference type="GO" id="GO:0016887">
    <property type="term" value="F:ATP hydrolysis activity"/>
    <property type="evidence" value="ECO:0007669"/>
    <property type="project" value="InterPro"/>
</dbReference>
<feature type="coiled-coil region" evidence="8">
    <location>
        <begin position="506"/>
        <end position="569"/>
    </location>
</feature>
<keyword evidence="6 7" id="KW-0238">DNA-binding</keyword>
<evidence type="ECO:0000256" key="4">
    <source>
        <dbReference type="ARBA" id="ARBA00022840"/>
    </source>
</evidence>
<organism evidence="11">
    <name type="scientific">Wolinella succinogenes (strain ATCC 29543 / DSM 1740 / CCUG 13145 / JCM 31913 / LMG 7466 / NCTC 11488 / FDC 602W)</name>
    <name type="common">Vibrio succinogenes</name>
    <dbReference type="NCBI Taxonomy" id="273121"/>
    <lineage>
        <taxon>Bacteria</taxon>
        <taxon>Pseudomonadati</taxon>
        <taxon>Campylobacterota</taxon>
        <taxon>Epsilonproteobacteria</taxon>
        <taxon>Campylobacterales</taxon>
        <taxon>Helicobacteraceae</taxon>
        <taxon>Wolinella</taxon>
    </lineage>
</organism>
<evidence type="ECO:0000313" key="10">
    <source>
        <dbReference type="EMBL" id="CAE10540.1"/>
    </source>
</evidence>
<evidence type="ECO:0000313" key="11">
    <source>
        <dbReference type="Proteomes" id="UP000000422"/>
    </source>
</evidence>
<feature type="binding site" evidence="7">
    <location>
        <begin position="312"/>
        <end position="319"/>
    </location>
    <ligand>
        <name>ATP</name>
        <dbReference type="ChEBI" id="CHEBI:30616"/>
    </ligand>
</feature>
<dbReference type="EMBL" id="BX571661">
    <property type="protein sequence ID" value="CAE10540.1"/>
    <property type="molecule type" value="Genomic_DNA"/>
</dbReference>
<dbReference type="EC" id="3.1.-.-" evidence="7"/>
<dbReference type="PANTHER" id="PTHR11361">
    <property type="entry name" value="DNA MISMATCH REPAIR PROTEIN MUTS FAMILY MEMBER"/>
    <property type="match status" value="1"/>
</dbReference>
<proteinExistence type="inferred from homology"/>
<dbReference type="PIRSF" id="PIRSF005814">
    <property type="entry name" value="MutS_YshD"/>
    <property type="match status" value="1"/>
</dbReference>
<evidence type="ECO:0000256" key="5">
    <source>
        <dbReference type="ARBA" id="ARBA00022884"/>
    </source>
</evidence>
<evidence type="ECO:0000256" key="6">
    <source>
        <dbReference type="ARBA" id="ARBA00023125"/>
    </source>
</evidence>
<evidence type="ECO:0000256" key="7">
    <source>
        <dbReference type="HAMAP-Rule" id="MF_00092"/>
    </source>
</evidence>
<dbReference type="GO" id="GO:0030983">
    <property type="term" value="F:mismatched DNA binding"/>
    <property type="evidence" value="ECO:0007669"/>
    <property type="project" value="InterPro"/>
</dbReference>
<evidence type="ECO:0000256" key="1">
    <source>
        <dbReference type="ARBA" id="ARBA00022730"/>
    </source>
</evidence>
<dbReference type="RefSeq" id="WP_011139324.1">
    <property type="nucleotide sequence ID" value="NC_005090.1"/>
</dbReference>
<dbReference type="Gene3D" id="3.30.1370.110">
    <property type="match status" value="1"/>
</dbReference>
<dbReference type="STRING" id="273121.WS1486"/>
<dbReference type="GO" id="GO:0045910">
    <property type="term" value="P:negative regulation of DNA recombination"/>
    <property type="evidence" value="ECO:0007669"/>
    <property type="project" value="InterPro"/>
</dbReference>
<dbReference type="SMART" id="SM00534">
    <property type="entry name" value="MUTSac"/>
    <property type="match status" value="1"/>
</dbReference>
<dbReference type="GO" id="GO:0072344">
    <property type="term" value="P:rescue of stalled ribosome"/>
    <property type="evidence" value="ECO:0007669"/>
    <property type="project" value="UniProtKB-UniRule"/>
</dbReference>
<evidence type="ECO:0000256" key="8">
    <source>
        <dbReference type="SAM" id="Coils"/>
    </source>
</evidence>
<dbReference type="GO" id="GO:0019843">
    <property type="term" value="F:rRNA binding"/>
    <property type="evidence" value="ECO:0007669"/>
    <property type="project" value="UniProtKB-UniRule"/>
</dbReference>
<keyword evidence="7" id="KW-0255">Endonuclease</keyword>
<dbReference type="InterPro" id="IPR027417">
    <property type="entry name" value="P-loop_NTPase"/>
</dbReference>
<dbReference type="InterPro" id="IPR005747">
    <property type="entry name" value="MutS2"/>
</dbReference>
<dbReference type="eggNOG" id="COG1193">
    <property type="taxonomic scope" value="Bacteria"/>
</dbReference>
<keyword evidence="11" id="KW-1185">Reference proteome</keyword>
<keyword evidence="8" id="KW-0175">Coiled coil</keyword>
<dbReference type="Proteomes" id="UP000000422">
    <property type="component" value="Chromosome"/>
</dbReference>
<dbReference type="GO" id="GO:0043023">
    <property type="term" value="F:ribosomal large subunit binding"/>
    <property type="evidence" value="ECO:0007669"/>
    <property type="project" value="UniProtKB-UniRule"/>
</dbReference>
<dbReference type="InterPro" id="IPR036063">
    <property type="entry name" value="Smr_dom_sf"/>
</dbReference>
<comment type="subunit">
    <text evidence="7">Homodimer. Binds to stalled ribosomes, contacting rRNA.</text>
</comment>
<comment type="similarity">
    <text evidence="7">Belongs to the DNA mismatch repair MutS family. MutS2 subfamily.</text>
</comment>
<reference evidence="10 11" key="1">
    <citation type="journal article" date="2003" name="Proc. Natl. Acad. Sci. U.S.A.">
        <title>Complete genome sequence and analysis of Wolinella succinogenes.</title>
        <authorList>
            <person name="Baar C."/>
            <person name="Eppinger M."/>
            <person name="Raddatz G."/>
            <person name="Simon JM."/>
            <person name="Lanz C."/>
            <person name="Klimmek O."/>
            <person name="Nandakumar R."/>
            <person name="Gross R."/>
            <person name="Rosinus A."/>
            <person name="Keller H."/>
            <person name="Jagtap P."/>
            <person name="Linke B."/>
            <person name="Meyer F."/>
            <person name="Lederer H."/>
            <person name="Schuster S.C."/>
        </authorList>
    </citation>
    <scope>NUCLEOTIDE SEQUENCE [LARGE SCALE GENOMIC DNA]</scope>
    <source>
        <strain evidence="11">ATCC 29543 / DSM 1740 / CCUG 13145 / JCM 31913 / LMG 7466 / NCTC 11488 / FDC 602W</strain>
    </source>
</reference>
<dbReference type="GO" id="GO:0004519">
    <property type="term" value="F:endonuclease activity"/>
    <property type="evidence" value="ECO:0007669"/>
    <property type="project" value="UniProtKB-UniRule"/>
</dbReference>
<gene>
    <name evidence="10" type="primary">MUTS</name>
    <name evidence="7" type="synonym">mutS2</name>
    <name evidence="7" type="synonym">rqcU</name>
    <name evidence="10" type="ordered locus">WS1486</name>
</gene>
<dbReference type="HOGENOM" id="CLU_011252_2_2_7"/>
<dbReference type="SUPFAM" id="SSF52540">
    <property type="entry name" value="P-loop containing nucleoside triphosphate hydrolases"/>
    <property type="match status" value="1"/>
</dbReference>
<evidence type="ECO:0000256" key="3">
    <source>
        <dbReference type="ARBA" id="ARBA00022801"/>
    </source>
</evidence>
<protein>
    <recommendedName>
        <fullName evidence="7">Endonuclease MutS2</fullName>
        <ecNumber evidence="7">3.1.-.-</ecNumber>
    </recommendedName>
    <alternativeName>
        <fullName evidence="7">Ribosome-associated protein quality control-upstream factor</fullName>
        <shortName evidence="7">RQC-upstream factor</shortName>
        <shortName evidence="7">RqcU</shortName>
        <ecNumber evidence="7">3.6.4.-</ecNumber>
    </alternativeName>
</protein>
<keyword evidence="3 7" id="KW-0378">Hydrolase</keyword>
<dbReference type="HAMAP" id="MF_00092">
    <property type="entry name" value="MutS2"/>
    <property type="match status" value="1"/>
</dbReference>
<dbReference type="PROSITE" id="PS50828">
    <property type="entry name" value="SMR"/>
    <property type="match status" value="1"/>
</dbReference>
<keyword evidence="7" id="KW-0540">Nuclease</keyword>
<dbReference type="SMART" id="SM00463">
    <property type="entry name" value="SMR"/>
    <property type="match status" value="1"/>
</dbReference>
<feature type="domain" description="Smr" evidence="9">
    <location>
        <begin position="671"/>
        <end position="745"/>
    </location>
</feature>
<evidence type="ECO:0000259" key="9">
    <source>
        <dbReference type="PROSITE" id="PS50828"/>
    </source>
</evidence>
<dbReference type="EC" id="3.6.4.-" evidence="7"/>
<dbReference type="InterPro" id="IPR002625">
    <property type="entry name" value="Smr_dom"/>
</dbReference>
<accession>Q7M8Q5</accession>
<evidence type="ECO:0000256" key="2">
    <source>
        <dbReference type="ARBA" id="ARBA00022741"/>
    </source>
</evidence>
<dbReference type="PANTHER" id="PTHR11361:SF14">
    <property type="entry name" value="DNA MISMATCH REPAIR PROTEIN MUTS, TYPE 2"/>
    <property type="match status" value="1"/>
</dbReference>
<dbReference type="GO" id="GO:0005524">
    <property type="term" value="F:ATP binding"/>
    <property type="evidence" value="ECO:0007669"/>
    <property type="project" value="UniProtKB-UniRule"/>
</dbReference>
<name>Q7M8Q5_WOLSU</name>
<dbReference type="GO" id="GO:0140664">
    <property type="term" value="F:ATP-dependent DNA damage sensor activity"/>
    <property type="evidence" value="ECO:0007669"/>
    <property type="project" value="InterPro"/>
</dbReference>
<dbReference type="Pfam" id="PF00488">
    <property type="entry name" value="MutS_V"/>
    <property type="match status" value="1"/>
</dbReference>
<comment type="function">
    <text evidence="7">Acts as a ribosome collision sensor, splitting the ribosome into its 2 subunits. Detects stalled/collided 70S ribosomes which it binds and splits by an ATP-hydrolysis driven conformational change. Acts upstream of the ribosome quality control system (RQC), a ribosome-associated complex that mediates the extraction of incompletely synthesized nascent chains from stalled ribosomes and their subsequent degradation. Probably generates substrates for RQC.</text>
</comment>
<dbReference type="KEGG" id="wsu:WS1486"/>
<dbReference type="InterPro" id="IPR045076">
    <property type="entry name" value="MutS"/>
</dbReference>
<dbReference type="InterPro" id="IPR000432">
    <property type="entry name" value="DNA_mismatch_repair_MutS_C"/>
</dbReference>
<dbReference type="SMART" id="SM00533">
    <property type="entry name" value="MUTSd"/>
    <property type="match status" value="1"/>
</dbReference>
<dbReference type="Pfam" id="PF01713">
    <property type="entry name" value="Smr"/>
    <property type="match status" value="1"/>
</dbReference>
<dbReference type="SUPFAM" id="SSF160443">
    <property type="entry name" value="SMR domain-like"/>
    <property type="match status" value="1"/>
</dbReference>
<keyword evidence="2 7" id="KW-0547">Nucleotide-binding</keyword>
<keyword evidence="5 7" id="KW-0694">RNA-binding</keyword>